<feature type="region of interest" description="Disordered" evidence="1">
    <location>
        <begin position="467"/>
        <end position="521"/>
    </location>
</feature>
<sequence>MTLSVLQATGLFVSPDIFGANVRFSATEAGLPTAAFGSATDALGVQNVRFGGDEADLNPLRFNENGGLPVDGVNSINIVDMPGGNLRADLVNFLEWCAASQRGGQPVTATLIIPTNNLETVEYDEFAIEIEAFVQAVMREYGTVISAFQIGSTFDRSGDAAYGARASMAAEAVQSGMRAAGYAPEIQPDILVQMADERAIAQLSDEAMAAIDGVTGKYFSTGTGAQLFGTDPALDTVARNFELWSDALNKDLDLHITDWKVSQFAIPQHGLVAGSSLIKQLENMVAIGADSAHVSSLDSPSPSALTLDSDGGAMLDAQGRLVNSAAGAVFDLMSETLSGAELIETRFDNAPDGIEVSAYQARGEVVFFISSRTLEPTEFTLDLGSALSDAGRIVSVKMSLDLASTDGVQGSSGDAASRVTIGGQPYFYNEDDADVILTDDLFRDASQIDLTLNPFEVVQLRVELDADYRPPVDDGGDAPVPDDDTPKDDGDKPKDDGGDKPKGDDGGNGGGDGAPLTSGGKHYILGTENDDLILLDKGVVYIDSGEGLDTVFVDALKEDLTFKIDGFGKPVMTAPGYAQEVTLANVERIDLSDGALALDTQGNSGQAYRLYQASFDRRPDQPGLEFWIDQLDEGDMSLVEVATLFLSSAEFEQAYGRNDALSDEAFLTLLYQNVLDRNPDAAGFAFWREQQENDLSRAEMLVYFSESEENQANVAGAIGDGIWYA</sequence>
<gene>
    <name evidence="3" type="ORF">AB2B41_10290</name>
</gene>
<feature type="domain" description="DUF4214" evidence="2">
    <location>
        <begin position="643"/>
        <end position="713"/>
    </location>
</feature>
<evidence type="ECO:0000256" key="1">
    <source>
        <dbReference type="SAM" id="MobiDB-lite"/>
    </source>
</evidence>
<comment type="caution">
    <text evidence="3">The sequence shown here is derived from an EMBL/GenBank/DDBJ whole genome shotgun (WGS) entry which is preliminary data.</text>
</comment>
<feature type="compositionally biased region" description="Basic and acidic residues" evidence="1">
    <location>
        <begin position="487"/>
        <end position="505"/>
    </location>
</feature>
<reference evidence="3 4" key="1">
    <citation type="submission" date="2024-07" db="EMBL/GenBank/DDBJ databases">
        <title>Marimonas sp.nov., isolated from tidal-flat sediment.</title>
        <authorList>
            <person name="Jayan J.N."/>
            <person name="Lee S.S."/>
        </authorList>
    </citation>
    <scope>NUCLEOTIDE SEQUENCE [LARGE SCALE GENOMIC DNA]</scope>
    <source>
        <strain evidence="3 4">MJW-29</strain>
    </source>
</reference>
<organism evidence="3 4">
    <name type="scientific">Sulfitobacter sediminis</name>
    <dbReference type="NCBI Taxonomy" id="3234186"/>
    <lineage>
        <taxon>Bacteria</taxon>
        <taxon>Pseudomonadati</taxon>
        <taxon>Pseudomonadota</taxon>
        <taxon>Alphaproteobacteria</taxon>
        <taxon>Rhodobacterales</taxon>
        <taxon>Roseobacteraceae</taxon>
        <taxon>Sulfitobacter</taxon>
    </lineage>
</organism>
<evidence type="ECO:0000313" key="4">
    <source>
        <dbReference type="Proteomes" id="UP001556098"/>
    </source>
</evidence>
<accession>A0ABV3RMT7</accession>
<dbReference type="Proteomes" id="UP001556098">
    <property type="component" value="Unassembled WGS sequence"/>
</dbReference>
<dbReference type="InterPro" id="IPR025282">
    <property type="entry name" value="DUF4214"/>
</dbReference>
<dbReference type="EMBL" id="JBFNXX010000006">
    <property type="protein sequence ID" value="MEW9919996.1"/>
    <property type="molecule type" value="Genomic_DNA"/>
</dbReference>
<feature type="compositionally biased region" description="Acidic residues" evidence="1">
    <location>
        <begin position="474"/>
        <end position="486"/>
    </location>
</feature>
<proteinExistence type="predicted"/>
<name>A0ABV3RMT7_9RHOB</name>
<protein>
    <submittedName>
        <fullName evidence="3">DUF4214 domain-containing protein</fullName>
    </submittedName>
</protein>
<keyword evidence="4" id="KW-1185">Reference proteome</keyword>
<dbReference type="Pfam" id="PF13946">
    <property type="entry name" value="DUF4214"/>
    <property type="match status" value="1"/>
</dbReference>
<dbReference type="Gene3D" id="1.10.3130.20">
    <property type="entry name" value="Phycobilisome linker domain"/>
    <property type="match status" value="1"/>
</dbReference>
<dbReference type="InterPro" id="IPR038255">
    <property type="entry name" value="PBS_linker_sf"/>
</dbReference>
<dbReference type="RefSeq" id="WP_367877696.1">
    <property type="nucleotide sequence ID" value="NZ_JBFNXX010000006.1"/>
</dbReference>
<evidence type="ECO:0000259" key="2">
    <source>
        <dbReference type="Pfam" id="PF13946"/>
    </source>
</evidence>
<evidence type="ECO:0000313" key="3">
    <source>
        <dbReference type="EMBL" id="MEW9919996.1"/>
    </source>
</evidence>